<sequence length="176" mass="19143">MNDARIAKVTKPAETWPGKATQTSERKQSQDAPRGSWAQSKGPITADGQAKRLAAEINSYLTEPAAVLPSAADAVMRPFIKGMGSALHARRRPQVSSRDLAKAVRVYTSNTSYLLAAAQPDSMRHDIDGAPVEPVNEEDRDYSRKRFLERMATKRKARADKAAASGNQPPDRTGSP</sequence>
<dbReference type="Proteomes" id="UP000192656">
    <property type="component" value="Unassembled WGS sequence"/>
</dbReference>
<dbReference type="Gene3D" id="1.10.1710.10">
    <property type="entry name" value="ProQ/FinO domain"/>
    <property type="match status" value="1"/>
</dbReference>
<feature type="region of interest" description="Disordered" evidence="2">
    <location>
        <begin position="124"/>
        <end position="176"/>
    </location>
</feature>
<feature type="compositionally biased region" description="Polar residues" evidence="2">
    <location>
        <begin position="165"/>
        <end position="176"/>
    </location>
</feature>
<dbReference type="EMBL" id="FWXR01000008">
    <property type="protein sequence ID" value="SMC78696.1"/>
    <property type="molecule type" value="Genomic_DNA"/>
</dbReference>
<accession>A0A1W2C0S9</accession>
<dbReference type="SUPFAM" id="SSF48657">
    <property type="entry name" value="FinO-like"/>
    <property type="match status" value="1"/>
</dbReference>
<name>A0A1W2C0S9_9HYPH</name>
<feature type="compositionally biased region" description="Basic and acidic residues" evidence="2">
    <location>
        <begin position="141"/>
        <end position="152"/>
    </location>
</feature>
<dbReference type="Pfam" id="PF04352">
    <property type="entry name" value="ProQ"/>
    <property type="match status" value="1"/>
</dbReference>
<protein>
    <submittedName>
        <fullName evidence="4">ProP effector</fullName>
    </submittedName>
</protein>
<dbReference type="InterPro" id="IPR036442">
    <property type="entry name" value="ProQ/FinO_sf"/>
</dbReference>
<evidence type="ECO:0000259" key="3">
    <source>
        <dbReference type="Pfam" id="PF04352"/>
    </source>
</evidence>
<proteinExistence type="predicted"/>
<evidence type="ECO:0000313" key="5">
    <source>
        <dbReference type="Proteomes" id="UP000192656"/>
    </source>
</evidence>
<dbReference type="AlphaFoldDB" id="A0A1W2C0S9"/>
<organism evidence="4 5">
    <name type="scientific">Fulvimarina manganoxydans</name>
    <dbReference type="NCBI Taxonomy" id="937218"/>
    <lineage>
        <taxon>Bacteria</taxon>
        <taxon>Pseudomonadati</taxon>
        <taxon>Pseudomonadota</taxon>
        <taxon>Alphaproteobacteria</taxon>
        <taxon>Hyphomicrobiales</taxon>
        <taxon>Aurantimonadaceae</taxon>
        <taxon>Fulvimarina</taxon>
    </lineage>
</organism>
<feature type="region of interest" description="Disordered" evidence="2">
    <location>
        <begin position="1"/>
        <end position="45"/>
    </location>
</feature>
<gene>
    <name evidence="4" type="ORF">SAMN06297251_10872</name>
</gene>
<dbReference type="RefSeq" id="WP_170923256.1">
    <property type="nucleotide sequence ID" value="NZ_FWXR01000008.1"/>
</dbReference>
<keyword evidence="5" id="KW-1185">Reference proteome</keyword>
<dbReference type="GO" id="GO:0003723">
    <property type="term" value="F:RNA binding"/>
    <property type="evidence" value="ECO:0007669"/>
    <property type="project" value="UniProtKB-KW"/>
</dbReference>
<reference evidence="4 5" key="1">
    <citation type="submission" date="2017-04" db="EMBL/GenBank/DDBJ databases">
        <authorList>
            <person name="Afonso C.L."/>
            <person name="Miller P.J."/>
            <person name="Scott M.A."/>
            <person name="Spackman E."/>
            <person name="Goraichik I."/>
            <person name="Dimitrov K.M."/>
            <person name="Suarez D.L."/>
            <person name="Swayne D.E."/>
        </authorList>
    </citation>
    <scope>NUCLEOTIDE SEQUENCE [LARGE SCALE GENOMIC DNA]</scope>
    <source>
        <strain evidence="4 5">CGMCC 1.10972</strain>
    </source>
</reference>
<evidence type="ECO:0000313" key="4">
    <source>
        <dbReference type="EMBL" id="SMC78696.1"/>
    </source>
</evidence>
<dbReference type="InterPro" id="IPR016103">
    <property type="entry name" value="ProQ/FinO"/>
</dbReference>
<keyword evidence="1" id="KW-0694">RNA-binding</keyword>
<feature type="domain" description="ProQ/FinO" evidence="3">
    <location>
        <begin position="57"/>
        <end position="159"/>
    </location>
</feature>
<evidence type="ECO:0000256" key="1">
    <source>
        <dbReference type="ARBA" id="ARBA00022884"/>
    </source>
</evidence>
<evidence type="ECO:0000256" key="2">
    <source>
        <dbReference type="SAM" id="MobiDB-lite"/>
    </source>
</evidence>